<keyword evidence="1" id="KW-1133">Transmembrane helix</keyword>
<dbReference type="Proteomes" id="UP000887564">
    <property type="component" value="Unplaced"/>
</dbReference>
<keyword evidence="1" id="KW-0812">Transmembrane</keyword>
<keyword evidence="2" id="KW-1185">Reference proteome</keyword>
<reference evidence="3" key="1">
    <citation type="submission" date="2022-11" db="UniProtKB">
        <authorList>
            <consortium name="WormBaseParasite"/>
        </authorList>
    </citation>
    <scope>IDENTIFICATION</scope>
</reference>
<sequence length="88" mass="10025">MNDSEPAKQCYETEVTAICPEVFVIFHNSLMTHYCAVNISPAAKCTRKGGKLFEKVYFINMIFHLVKLTTFSVGQIWTDMDRFTAHSA</sequence>
<evidence type="ECO:0000256" key="1">
    <source>
        <dbReference type="SAM" id="Phobius"/>
    </source>
</evidence>
<dbReference type="AlphaFoldDB" id="A0A914RAF7"/>
<accession>A0A914RAF7</accession>
<keyword evidence="1" id="KW-0472">Membrane</keyword>
<name>A0A914RAF7_PAREQ</name>
<evidence type="ECO:0000313" key="3">
    <source>
        <dbReference type="WBParaSite" id="PEQ_0000365501-mRNA-1"/>
    </source>
</evidence>
<feature type="transmembrane region" description="Helical" evidence="1">
    <location>
        <begin position="56"/>
        <end position="77"/>
    </location>
</feature>
<proteinExistence type="predicted"/>
<evidence type="ECO:0000313" key="2">
    <source>
        <dbReference type="Proteomes" id="UP000887564"/>
    </source>
</evidence>
<dbReference type="WBParaSite" id="PEQ_0000365501-mRNA-1">
    <property type="protein sequence ID" value="PEQ_0000365501-mRNA-1"/>
    <property type="gene ID" value="PEQ_0000365501"/>
</dbReference>
<protein>
    <submittedName>
        <fullName evidence="3">Uncharacterized protein</fullName>
    </submittedName>
</protein>
<organism evidence="2 3">
    <name type="scientific">Parascaris equorum</name>
    <name type="common">Equine roundworm</name>
    <dbReference type="NCBI Taxonomy" id="6256"/>
    <lineage>
        <taxon>Eukaryota</taxon>
        <taxon>Metazoa</taxon>
        <taxon>Ecdysozoa</taxon>
        <taxon>Nematoda</taxon>
        <taxon>Chromadorea</taxon>
        <taxon>Rhabditida</taxon>
        <taxon>Spirurina</taxon>
        <taxon>Ascaridomorpha</taxon>
        <taxon>Ascaridoidea</taxon>
        <taxon>Ascarididae</taxon>
        <taxon>Parascaris</taxon>
    </lineage>
</organism>